<evidence type="ECO:0000313" key="14">
    <source>
        <dbReference type="Proteomes" id="UP000018149"/>
    </source>
</evidence>
<evidence type="ECO:0000256" key="6">
    <source>
        <dbReference type="ARBA" id="ARBA00022475"/>
    </source>
</evidence>
<dbReference type="InterPro" id="IPR000515">
    <property type="entry name" value="MetI-like"/>
</dbReference>
<comment type="subcellular location">
    <subcellularLocation>
        <location evidence="2">Cell inner membrane</location>
        <topology evidence="2">Multi-pass membrane protein</topology>
    </subcellularLocation>
    <subcellularLocation>
        <location evidence="11">Cell membrane</location>
        <topology evidence="11">Multi-pass membrane protein</topology>
    </subcellularLocation>
</comment>
<evidence type="ECO:0000256" key="1">
    <source>
        <dbReference type="ARBA" id="ARBA00003159"/>
    </source>
</evidence>
<dbReference type="PANTHER" id="PTHR30614">
    <property type="entry name" value="MEMBRANE COMPONENT OF AMINO ACID ABC TRANSPORTER"/>
    <property type="match status" value="1"/>
</dbReference>
<evidence type="ECO:0000256" key="9">
    <source>
        <dbReference type="ARBA" id="ARBA00022989"/>
    </source>
</evidence>
<keyword evidence="10 11" id="KW-0472">Membrane</keyword>
<dbReference type="SUPFAM" id="SSF161098">
    <property type="entry name" value="MetI-like"/>
    <property type="match status" value="1"/>
</dbReference>
<organism evidence="13 14">
    <name type="scientific">Rickettsia monacensis</name>
    <dbReference type="NCBI Taxonomy" id="109232"/>
    <lineage>
        <taxon>Bacteria</taxon>
        <taxon>Pseudomonadati</taxon>
        <taxon>Pseudomonadota</taxon>
        <taxon>Alphaproteobacteria</taxon>
        <taxon>Rickettsiales</taxon>
        <taxon>Rickettsiaceae</taxon>
        <taxon>Rickettsieae</taxon>
        <taxon>Rickettsia</taxon>
        <taxon>spotted fever group</taxon>
    </lineage>
</organism>
<evidence type="ECO:0000256" key="10">
    <source>
        <dbReference type="ARBA" id="ARBA00023136"/>
    </source>
</evidence>
<dbReference type="HOGENOM" id="CLU_019602_1_1_5"/>
<dbReference type="STRING" id="109232.RMONA_02935"/>
<dbReference type="CDD" id="cd06261">
    <property type="entry name" value="TM_PBP2"/>
    <property type="match status" value="1"/>
</dbReference>
<dbReference type="KEGG" id="rmc:RMONA_02935"/>
<evidence type="ECO:0000313" key="13">
    <source>
        <dbReference type="EMBL" id="CEO16986.1"/>
    </source>
</evidence>
<feature type="domain" description="ABC transmembrane type-1" evidence="12">
    <location>
        <begin position="28"/>
        <end position="217"/>
    </location>
</feature>
<dbReference type="EMBL" id="LN794217">
    <property type="protein sequence ID" value="CEO16986.1"/>
    <property type="molecule type" value="Genomic_DNA"/>
</dbReference>
<dbReference type="InterPro" id="IPR010065">
    <property type="entry name" value="AA_ABC_transptr_permease_3TM"/>
</dbReference>
<proteinExistence type="inferred from homology"/>
<dbReference type="GO" id="GO:0043190">
    <property type="term" value="C:ATP-binding cassette (ABC) transporter complex"/>
    <property type="evidence" value="ECO:0007669"/>
    <property type="project" value="InterPro"/>
</dbReference>
<keyword evidence="7 11" id="KW-0812">Transmembrane</keyword>
<comment type="similarity">
    <text evidence="3">Belongs to the binding-protein-dependent transport system permease family. HisMQ subfamily.</text>
</comment>
<dbReference type="InterPro" id="IPR035906">
    <property type="entry name" value="MetI-like_sf"/>
</dbReference>
<accession>A0A0B7IYS9</accession>
<evidence type="ECO:0000256" key="5">
    <source>
        <dbReference type="ARBA" id="ARBA00022448"/>
    </source>
</evidence>
<dbReference type="Pfam" id="PF00528">
    <property type="entry name" value="BPD_transp_1"/>
    <property type="match status" value="1"/>
</dbReference>
<keyword evidence="9 11" id="KW-1133">Transmembrane helix</keyword>
<evidence type="ECO:0000256" key="7">
    <source>
        <dbReference type="ARBA" id="ARBA00022692"/>
    </source>
</evidence>
<name>A0A0B7IYS9_9RICK</name>
<gene>
    <name evidence="13" type="primary">artQ</name>
    <name evidence="13" type="ORF">RMONA_02935</name>
</gene>
<dbReference type="FunFam" id="1.10.3720.10:FF:000033">
    <property type="entry name" value="Polar amino acid ABC transporter permease"/>
    <property type="match status" value="1"/>
</dbReference>
<dbReference type="InterPro" id="IPR043429">
    <property type="entry name" value="ArtM/GltK/GlnP/TcyL/YhdX-like"/>
</dbReference>
<evidence type="ECO:0000256" key="3">
    <source>
        <dbReference type="ARBA" id="ARBA00010072"/>
    </source>
</evidence>
<evidence type="ECO:0000256" key="11">
    <source>
        <dbReference type="RuleBase" id="RU363032"/>
    </source>
</evidence>
<evidence type="ECO:0000256" key="2">
    <source>
        <dbReference type="ARBA" id="ARBA00004429"/>
    </source>
</evidence>
<evidence type="ECO:0000256" key="4">
    <source>
        <dbReference type="ARBA" id="ARBA00016506"/>
    </source>
</evidence>
<dbReference type="AlphaFoldDB" id="A0A0B7IYS9"/>
<dbReference type="GO" id="GO:0022857">
    <property type="term" value="F:transmembrane transporter activity"/>
    <property type="evidence" value="ECO:0007669"/>
    <property type="project" value="InterPro"/>
</dbReference>
<reference evidence="13 14" key="1">
    <citation type="submission" date="2015-01" db="EMBL/GenBank/DDBJ databases">
        <title>Draft genome sequence of Rickettsia monacensis strain IrR/Munich.</title>
        <authorList>
            <person name="Felsheim R.F."/>
            <person name="Johnson S.L."/>
            <person name="Kurtti T.J."/>
            <person name="Munderloh U.G."/>
        </authorList>
    </citation>
    <scope>NUCLEOTIDE SEQUENCE [LARGE SCALE GENOMIC DNA]</scope>
    <source>
        <strain evidence="13 14">IrR/Munich</strain>
    </source>
</reference>
<dbReference type="GO" id="GO:0006865">
    <property type="term" value="P:amino acid transport"/>
    <property type="evidence" value="ECO:0007669"/>
    <property type="project" value="UniProtKB-KW"/>
</dbReference>
<dbReference type="PROSITE" id="PS50928">
    <property type="entry name" value="ABC_TM1"/>
    <property type="match status" value="1"/>
</dbReference>
<feature type="transmembrane region" description="Helical" evidence="11">
    <location>
        <begin position="21"/>
        <end position="51"/>
    </location>
</feature>
<evidence type="ECO:0000256" key="8">
    <source>
        <dbReference type="ARBA" id="ARBA00022970"/>
    </source>
</evidence>
<dbReference type="PANTHER" id="PTHR30614:SF20">
    <property type="entry name" value="GLUTAMINE TRANSPORT SYSTEM PERMEASE PROTEIN GLNP"/>
    <property type="match status" value="1"/>
</dbReference>
<dbReference type="NCBIfam" id="TIGR01726">
    <property type="entry name" value="HEQRo_perm_3TM"/>
    <property type="match status" value="1"/>
</dbReference>
<protein>
    <recommendedName>
        <fullName evidence="4">Putative glutamine transport system permease protein GlnP</fullName>
    </recommendedName>
</protein>
<feature type="transmembrane region" description="Helical" evidence="11">
    <location>
        <begin position="195"/>
        <end position="217"/>
    </location>
</feature>
<keyword evidence="5 11" id="KW-0813">Transport</keyword>
<keyword evidence="6" id="KW-1003">Cell membrane</keyword>
<evidence type="ECO:0000259" key="12">
    <source>
        <dbReference type="PROSITE" id="PS50928"/>
    </source>
</evidence>
<comment type="function">
    <text evidence="1">Part of the binding-protein-dependent transport system for glutamine; probably responsible for the translocation of the substrate across the membrane.</text>
</comment>
<dbReference type="Gene3D" id="1.10.3720.10">
    <property type="entry name" value="MetI-like"/>
    <property type="match status" value="1"/>
</dbReference>
<keyword evidence="14" id="KW-1185">Reference proteome</keyword>
<keyword evidence="8" id="KW-0029">Amino-acid transport</keyword>
<dbReference type="Proteomes" id="UP000018149">
    <property type="component" value="Chromosome I"/>
</dbReference>
<sequence length="227" mass="25686">MTRKKYILKMFEYLTKFYPKILFIVEGTLVTLKYSVIAVIFGLVIGMLLAICKVNKNRALRFFANFYTSIFRGTPLLIQLSIIYFASPYVIVVKFSVFTAGAISFSLNSGAYVSEVIRAGINAVDKGQFEAAEALAIPKFLIMKDIILPQAVKNIFPSLVNELVNLIKESAIISMLGEMDLMRRAQIVSIETYNYFFPMLIAACCYYILVMLISFIAKIIEKKMIIN</sequence>